<evidence type="ECO:0000313" key="1">
    <source>
        <dbReference type="EMBL" id="PSH58297.1"/>
    </source>
</evidence>
<protein>
    <submittedName>
        <fullName evidence="1">Uncharacterized protein</fullName>
    </submittedName>
</protein>
<dbReference type="Proteomes" id="UP000241158">
    <property type="component" value="Unassembled WGS sequence"/>
</dbReference>
<accession>A0A2P7AVS7</accession>
<reference evidence="2" key="1">
    <citation type="submission" date="2017-11" db="EMBL/GenBank/DDBJ databases">
        <authorList>
            <person name="Kuznetsova I."/>
            <person name="Sazanova A."/>
            <person name="Chirak E."/>
            <person name="Safronova V."/>
            <person name="Willems A."/>
        </authorList>
    </citation>
    <scope>NUCLEOTIDE SEQUENCE [LARGE SCALE GENOMIC DNA]</scope>
    <source>
        <strain evidence="2">PEPV15</strain>
    </source>
</reference>
<gene>
    <name evidence="1" type="ORF">CU100_11820</name>
</gene>
<organism evidence="1 2">
    <name type="scientific">Phyllobacterium endophyticum</name>
    <dbReference type="NCBI Taxonomy" id="1149773"/>
    <lineage>
        <taxon>Bacteria</taxon>
        <taxon>Pseudomonadati</taxon>
        <taxon>Pseudomonadota</taxon>
        <taxon>Alphaproteobacteria</taxon>
        <taxon>Hyphomicrobiales</taxon>
        <taxon>Phyllobacteriaceae</taxon>
        <taxon>Phyllobacterium</taxon>
    </lineage>
</organism>
<proteinExistence type="predicted"/>
<dbReference type="AlphaFoldDB" id="A0A2P7AVS7"/>
<sequence>MTEGAVDANFVCFFRQLLLEKFSVETKYPAHFFRAAFATRRSDFFFLRSGTMRETVVFRHTPNNVAPGELLRRLREQEQRERSDRPLAINEILRRSKGGFLRRRFKAGD</sequence>
<name>A0A2P7AVS7_9HYPH</name>
<comment type="caution">
    <text evidence="1">The sequence shown here is derived from an EMBL/GenBank/DDBJ whole genome shotgun (WGS) entry which is preliminary data.</text>
</comment>
<keyword evidence="2" id="KW-1185">Reference proteome</keyword>
<evidence type="ECO:0000313" key="2">
    <source>
        <dbReference type="Proteomes" id="UP000241158"/>
    </source>
</evidence>
<dbReference type="EMBL" id="PGGN01000002">
    <property type="protein sequence ID" value="PSH58297.1"/>
    <property type="molecule type" value="Genomic_DNA"/>
</dbReference>